<reference evidence="1 2" key="1">
    <citation type="submission" date="2018-06" db="EMBL/GenBank/DDBJ databases">
        <title>Genomic Encyclopedia of Type Strains, Phase III (KMG-III): the genomes of soil and plant-associated and newly described type strains.</title>
        <authorList>
            <person name="Whitman W."/>
        </authorList>
    </citation>
    <scope>NUCLEOTIDE SEQUENCE [LARGE SCALE GENOMIC DNA]</scope>
    <source>
        <strain evidence="1 2">CECT 7646</strain>
    </source>
</reference>
<evidence type="ECO:0000313" key="1">
    <source>
        <dbReference type="EMBL" id="PYE78455.1"/>
    </source>
</evidence>
<dbReference type="Proteomes" id="UP000247540">
    <property type="component" value="Unassembled WGS sequence"/>
</dbReference>
<dbReference type="AlphaFoldDB" id="A0A318SHZ6"/>
<dbReference type="RefSeq" id="WP_110465250.1">
    <property type="nucleotide sequence ID" value="NZ_JAMOFZ010000007.1"/>
</dbReference>
<dbReference type="SUPFAM" id="SSF52540">
    <property type="entry name" value="P-loop containing nucleoside triphosphate hydrolases"/>
    <property type="match status" value="1"/>
</dbReference>
<dbReference type="PANTHER" id="PTHR35894">
    <property type="entry name" value="GENERAL SECRETION PATHWAY PROTEIN A-RELATED"/>
    <property type="match status" value="1"/>
</dbReference>
<evidence type="ECO:0000313" key="2">
    <source>
        <dbReference type="Proteomes" id="UP000247540"/>
    </source>
</evidence>
<dbReference type="Pfam" id="PF05621">
    <property type="entry name" value="TniB"/>
    <property type="match status" value="1"/>
</dbReference>
<dbReference type="PANTHER" id="PTHR35894:SF1">
    <property type="entry name" value="PHOSPHORIBULOKINASE _ URIDINE KINASE FAMILY"/>
    <property type="match status" value="1"/>
</dbReference>
<sequence>MSASAHLSESAAAKLQLSDAERIQHIKKARWIGYGRAREVMTKLEDLLVHPPQPRMPNMLIVGETNNGKTMLVTKFREKHPAEENPNGEAVSIPVLYIQAPPGPDERGLYNAILNRLFEAPGRSEATDAKRDRVVSILRRVNLGMIMVDEVQHLLAGPYVKQRSCLNVLKYLGNELCVPLVGIGTAEAVRAIQTDPQLANRFTPEILPKWGKDAELARLLASFERVLPLREPSQLATPALAGRIVDLTSGTIGEISTLLNAAAIHAIRSGEERITIETIGACDYVAPTTRKQAATMM</sequence>
<dbReference type="InterPro" id="IPR008868">
    <property type="entry name" value="TniB"/>
</dbReference>
<name>A0A318SHZ6_9BURK</name>
<gene>
    <name evidence="1" type="ORF">DFQ15_107105</name>
</gene>
<dbReference type="OrthoDB" id="14765at2"/>
<dbReference type="EMBL" id="QJTC01000007">
    <property type="protein sequence ID" value="PYE78455.1"/>
    <property type="molecule type" value="Genomic_DNA"/>
</dbReference>
<comment type="caution">
    <text evidence="1">The sequence shown here is derived from an EMBL/GenBank/DDBJ whole genome shotgun (WGS) entry which is preliminary data.</text>
</comment>
<protein>
    <submittedName>
        <fullName evidence="1">TniB protein</fullName>
    </submittedName>
</protein>
<organism evidence="1 2">
    <name type="scientific">Xylophilus ampelinus</name>
    <dbReference type="NCBI Taxonomy" id="54067"/>
    <lineage>
        <taxon>Bacteria</taxon>
        <taxon>Pseudomonadati</taxon>
        <taxon>Pseudomonadota</taxon>
        <taxon>Betaproteobacteria</taxon>
        <taxon>Burkholderiales</taxon>
        <taxon>Xylophilus</taxon>
    </lineage>
</organism>
<keyword evidence="2" id="KW-1185">Reference proteome</keyword>
<dbReference type="InterPro" id="IPR052026">
    <property type="entry name" value="ExeA_AAA_ATPase_DNA-bind"/>
</dbReference>
<proteinExistence type="predicted"/>
<accession>A0A318SHZ6</accession>
<dbReference type="InterPro" id="IPR027417">
    <property type="entry name" value="P-loop_NTPase"/>
</dbReference>
<dbReference type="Gene3D" id="3.40.50.300">
    <property type="entry name" value="P-loop containing nucleotide triphosphate hydrolases"/>
    <property type="match status" value="1"/>
</dbReference>